<evidence type="ECO:0000259" key="1">
    <source>
        <dbReference type="PROSITE" id="PS50943"/>
    </source>
</evidence>
<sequence length="136" mass="15494">MEKSINSNNSAHMGRKIERIRRLRGFSQTQLGERLGGMSKQAVSKLEQSEKLDDEKIERVAEALEVTVEGLKKYHEDQVLYNTINFYDSSGVSASGICCNNIENLNTFDIHQAMSLYEKLIAGERLKAEKLRKDKQ</sequence>
<dbReference type="PROSITE" id="PS50943">
    <property type="entry name" value="HTH_CROC1"/>
    <property type="match status" value="1"/>
</dbReference>
<evidence type="ECO:0000313" key="2">
    <source>
        <dbReference type="EMBL" id="SHL10887.1"/>
    </source>
</evidence>
<organism evidence="2 3">
    <name type="scientific">Chitinophaga jiangningensis</name>
    <dbReference type="NCBI Taxonomy" id="1419482"/>
    <lineage>
        <taxon>Bacteria</taxon>
        <taxon>Pseudomonadati</taxon>
        <taxon>Bacteroidota</taxon>
        <taxon>Chitinophagia</taxon>
        <taxon>Chitinophagales</taxon>
        <taxon>Chitinophagaceae</taxon>
        <taxon>Chitinophaga</taxon>
    </lineage>
</organism>
<dbReference type="SMART" id="SM00530">
    <property type="entry name" value="HTH_XRE"/>
    <property type="match status" value="1"/>
</dbReference>
<dbReference type="SUPFAM" id="SSF47413">
    <property type="entry name" value="lambda repressor-like DNA-binding domains"/>
    <property type="match status" value="1"/>
</dbReference>
<dbReference type="Proteomes" id="UP000184420">
    <property type="component" value="Unassembled WGS sequence"/>
</dbReference>
<dbReference type="GO" id="GO:0003677">
    <property type="term" value="F:DNA binding"/>
    <property type="evidence" value="ECO:0007669"/>
    <property type="project" value="InterPro"/>
</dbReference>
<dbReference type="OrthoDB" id="1442960at2"/>
<accession>A0A1M6XY23</accession>
<evidence type="ECO:0000313" key="3">
    <source>
        <dbReference type="Proteomes" id="UP000184420"/>
    </source>
</evidence>
<dbReference type="CDD" id="cd00093">
    <property type="entry name" value="HTH_XRE"/>
    <property type="match status" value="1"/>
</dbReference>
<protein>
    <submittedName>
        <fullName evidence="2">Helix-turn-helix</fullName>
    </submittedName>
</protein>
<feature type="domain" description="HTH cro/C1-type" evidence="1">
    <location>
        <begin position="17"/>
        <end position="71"/>
    </location>
</feature>
<keyword evidence="3" id="KW-1185">Reference proteome</keyword>
<dbReference type="InterPro" id="IPR010982">
    <property type="entry name" value="Lambda_DNA-bd_dom_sf"/>
</dbReference>
<proteinExistence type="predicted"/>
<reference evidence="2 3" key="1">
    <citation type="submission" date="2016-11" db="EMBL/GenBank/DDBJ databases">
        <authorList>
            <person name="Jaros S."/>
            <person name="Januszkiewicz K."/>
            <person name="Wedrychowicz H."/>
        </authorList>
    </citation>
    <scope>NUCLEOTIDE SEQUENCE [LARGE SCALE GENOMIC DNA]</scope>
    <source>
        <strain evidence="2 3">DSM 27406</strain>
    </source>
</reference>
<name>A0A1M6XY23_9BACT</name>
<dbReference type="Gene3D" id="1.10.260.40">
    <property type="entry name" value="lambda repressor-like DNA-binding domains"/>
    <property type="match status" value="1"/>
</dbReference>
<dbReference type="Pfam" id="PF01381">
    <property type="entry name" value="HTH_3"/>
    <property type="match status" value="1"/>
</dbReference>
<dbReference type="STRING" id="1419482.SAMN05444266_10270"/>
<dbReference type="RefSeq" id="WP_073078656.1">
    <property type="nucleotide sequence ID" value="NZ_FRBL01000002.1"/>
</dbReference>
<dbReference type="InterPro" id="IPR001387">
    <property type="entry name" value="Cro/C1-type_HTH"/>
</dbReference>
<gene>
    <name evidence="2" type="ORF">SAMN05444266_10270</name>
</gene>
<dbReference type="EMBL" id="FRBL01000002">
    <property type="protein sequence ID" value="SHL10887.1"/>
    <property type="molecule type" value="Genomic_DNA"/>
</dbReference>
<dbReference type="AlphaFoldDB" id="A0A1M6XY23"/>